<dbReference type="EMBL" id="JACEIK010007653">
    <property type="protein sequence ID" value="MCE3050516.1"/>
    <property type="molecule type" value="Genomic_DNA"/>
</dbReference>
<gene>
    <name evidence="2" type="ORF">HAX54_047410</name>
</gene>
<organism evidence="2 3">
    <name type="scientific">Datura stramonium</name>
    <name type="common">Jimsonweed</name>
    <name type="synonym">Common thornapple</name>
    <dbReference type="NCBI Taxonomy" id="4076"/>
    <lineage>
        <taxon>Eukaryota</taxon>
        <taxon>Viridiplantae</taxon>
        <taxon>Streptophyta</taxon>
        <taxon>Embryophyta</taxon>
        <taxon>Tracheophyta</taxon>
        <taxon>Spermatophyta</taxon>
        <taxon>Magnoliopsida</taxon>
        <taxon>eudicotyledons</taxon>
        <taxon>Gunneridae</taxon>
        <taxon>Pentapetalae</taxon>
        <taxon>asterids</taxon>
        <taxon>lamiids</taxon>
        <taxon>Solanales</taxon>
        <taxon>Solanaceae</taxon>
        <taxon>Solanoideae</taxon>
        <taxon>Datureae</taxon>
        <taxon>Datura</taxon>
    </lineage>
</organism>
<name>A0ABS8WKP3_DATST</name>
<dbReference type="Proteomes" id="UP000823775">
    <property type="component" value="Unassembled WGS sequence"/>
</dbReference>
<feature type="compositionally biased region" description="Low complexity" evidence="1">
    <location>
        <begin position="46"/>
        <end position="57"/>
    </location>
</feature>
<feature type="region of interest" description="Disordered" evidence="1">
    <location>
        <begin position="42"/>
        <end position="73"/>
    </location>
</feature>
<evidence type="ECO:0000313" key="2">
    <source>
        <dbReference type="EMBL" id="MCE3050516.1"/>
    </source>
</evidence>
<accession>A0ABS8WKP3</accession>
<protein>
    <submittedName>
        <fullName evidence="2">Uncharacterized protein</fullName>
    </submittedName>
</protein>
<comment type="caution">
    <text evidence="2">The sequence shown here is derived from an EMBL/GenBank/DDBJ whole genome shotgun (WGS) entry which is preliminary data.</text>
</comment>
<evidence type="ECO:0000313" key="3">
    <source>
        <dbReference type="Proteomes" id="UP000823775"/>
    </source>
</evidence>
<sequence>MGGVTSHRATPRVMVPFIKSVRGCGKDELALLTTNEGMSHRASIDSSSYSMREGSSSNIKVSSDGNTLGPRVISGPNDLLGPLLGLT</sequence>
<reference evidence="2 3" key="1">
    <citation type="journal article" date="2021" name="BMC Genomics">
        <title>Datura genome reveals duplications of psychoactive alkaloid biosynthetic genes and high mutation rate following tissue culture.</title>
        <authorList>
            <person name="Rajewski A."/>
            <person name="Carter-House D."/>
            <person name="Stajich J."/>
            <person name="Litt A."/>
        </authorList>
    </citation>
    <scope>NUCLEOTIDE SEQUENCE [LARGE SCALE GENOMIC DNA]</scope>
    <source>
        <strain evidence="2">AR-01</strain>
    </source>
</reference>
<feature type="non-terminal residue" evidence="2">
    <location>
        <position position="87"/>
    </location>
</feature>
<proteinExistence type="predicted"/>
<keyword evidence="3" id="KW-1185">Reference proteome</keyword>
<evidence type="ECO:0000256" key="1">
    <source>
        <dbReference type="SAM" id="MobiDB-lite"/>
    </source>
</evidence>